<dbReference type="PANTHER" id="PTHR35849">
    <property type="entry name" value="BLR2341 PROTEIN"/>
    <property type="match status" value="1"/>
</dbReference>
<dbReference type="RefSeq" id="WP_139040664.1">
    <property type="nucleotide sequence ID" value="NZ_VDDA01000056.1"/>
</dbReference>
<name>A0A5C4L7J6_9HYPH</name>
<dbReference type="EMBL" id="VDDA01000056">
    <property type="protein sequence ID" value="TNC05781.1"/>
    <property type="molecule type" value="Genomic_DNA"/>
</dbReference>
<dbReference type="PROSITE" id="PS50801">
    <property type="entry name" value="STAS"/>
    <property type="match status" value="1"/>
</dbReference>
<feature type="domain" description="STAS" evidence="1">
    <location>
        <begin position="1"/>
        <end position="95"/>
    </location>
</feature>
<protein>
    <submittedName>
        <fullName evidence="2">STAS domain-containing protein</fullName>
    </submittedName>
</protein>
<dbReference type="Proteomes" id="UP000305267">
    <property type="component" value="Unassembled WGS sequence"/>
</dbReference>
<sequence>MSEPFTVTLRGDCTVRTIGTLHGEVAAALASTTDLALDCAAVERADIAFVQLVVAAAGTAERQARRLTLVDAPEVVRSAFARAGLSAQAPFRHAA</sequence>
<dbReference type="PANTHER" id="PTHR35849:SF2">
    <property type="entry name" value="BLR2341 PROTEIN"/>
    <property type="match status" value="1"/>
</dbReference>
<dbReference type="Gene3D" id="3.30.750.24">
    <property type="entry name" value="STAS domain"/>
    <property type="match status" value="1"/>
</dbReference>
<dbReference type="AlphaFoldDB" id="A0A5C4L7J6"/>
<keyword evidence="3" id="KW-1185">Reference proteome</keyword>
<comment type="caution">
    <text evidence="2">The sequence shown here is derived from an EMBL/GenBank/DDBJ whole genome shotgun (WGS) entry which is preliminary data.</text>
</comment>
<dbReference type="InterPro" id="IPR058548">
    <property type="entry name" value="MlaB-like_STAS"/>
</dbReference>
<proteinExistence type="predicted"/>
<dbReference type="OrthoDB" id="8162693at2"/>
<organism evidence="2 3">
    <name type="scientific">Methylobacterium terricola</name>
    <dbReference type="NCBI Taxonomy" id="2583531"/>
    <lineage>
        <taxon>Bacteria</taxon>
        <taxon>Pseudomonadati</taxon>
        <taxon>Pseudomonadota</taxon>
        <taxon>Alphaproteobacteria</taxon>
        <taxon>Hyphomicrobiales</taxon>
        <taxon>Methylobacteriaceae</taxon>
        <taxon>Methylobacterium</taxon>
    </lineage>
</organism>
<dbReference type="InterPro" id="IPR002645">
    <property type="entry name" value="STAS_dom"/>
</dbReference>
<dbReference type="InterPro" id="IPR036513">
    <property type="entry name" value="STAS_dom_sf"/>
</dbReference>
<dbReference type="SUPFAM" id="SSF52091">
    <property type="entry name" value="SpoIIaa-like"/>
    <property type="match status" value="1"/>
</dbReference>
<dbReference type="Pfam" id="PF13466">
    <property type="entry name" value="STAS_2"/>
    <property type="match status" value="1"/>
</dbReference>
<evidence type="ECO:0000313" key="2">
    <source>
        <dbReference type="EMBL" id="TNC05781.1"/>
    </source>
</evidence>
<dbReference type="InterPro" id="IPR052746">
    <property type="entry name" value="MlaB_ABC_Transporter"/>
</dbReference>
<reference evidence="2 3" key="1">
    <citation type="submission" date="2019-06" db="EMBL/GenBank/DDBJ databases">
        <title>Genome of Methylobacterium sp. 17Sr1-39.</title>
        <authorList>
            <person name="Seo T."/>
        </authorList>
    </citation>
    <scope>NUCLEOTIDE SEQUENCE [LARGE SCALE GENOMIC DNA]</scope>
    <source>
        <strain evidence="2 3">17Sr1-39</strain>
    </source>
</reference>
<accession>A0A5C4L7J6</accession>
<evidence type="ECO:0000313" key="3">
    <source>
        <dbReference type="Proteomes" id="UP000305267"/>
    </source>
</evidence>
<evidence type="ECO:0000259" key="1">
    <source>
        <dbReference type="PROSITE" id="PS50801"/>
    </source>
</evidence>
<gene>
    <name evidence="2" type="ORF">FF100_35260</name>
</gene>